<evidence type="ECO:0000313" key="2">
    <source>
        <dbReference type="EMBL" id="CAF2774772.1"/>
    </source>
</evidence>
<dbReference type="OrthoDB" id="337038at2759"/>
<keyword evidence="1" id="KW-0175">Coiled coil</keyword>
<reference evidence="2" key="1">
    <citation type="submission" date="2021-02" db="EMBL/GenBank/DDBJ databases">
        <authorList>
            <person name="Bekaert M."/>
        </authorList>
    </citation>
    <scope>NUCLEOTIDE SEQUENCE</scope>
    <source>
        <strain evidence="2">IoA-00</strain>
    </source>
</reference>
<name>A0A7R8CD07_LEPSM</name>
<dbReference type="AlphaFoldDB" id="A0A7R8CD07"/>
<keyword evidence="3" id="KW-1185">Reference proteome</keyword>
<accession>A0A7R8CD07</accession>
<sequence length="344" mass="39334">MSITCNWKSSKSLPLAILPPGQSIDESEDAADLDSLVELIPLPNITNLEFIIQCKHRNAPKMDEIYIVSVGIRKVECFAESGEYLYTISGQSVIADPEFHIESLRIPCHGSQFLKIKAFTHHEPSKPIYILNIQVSTISTLKKKKQDLSKNAEEFKNMFETFQSQKASSMMGGGSLPPPLPFLNQNPTHCKCNQELEKMIMKRIESMEKRTEEKLDKILNLLEKREFSPALAREVVALKAGDLKTVIPEALWTSRAILVVTILKKLIRNRERAKSPSVRFSRVAENRHTHSRSIQHVNDICKQRYNNAFTTNSSVSQSLQHKIMFSSLLQQQLRRRARLYNQFK</sequence>
<evidence type="ECO:0000313" key="3">
    <source>
        <dbReference type="Proteomes" id="UP000675881"/>
    </source>
</evidence>
<organism evidence="2 3">
    <name type="scientific">Lepeophtheirus salmonis</name>
    <name type="common">Salmon louse</name>
    <name type="synonym">Caligus salmonis</name>
    <dbReference type="NCBI Taxonomy" id="72036"/>
    <lineage>
        <taxon>Eukaryota</taxon>
        <taxon>Metazoa</taxon>
        <taxon>Ecdysozoa</taxon>
        <taxon>Arthropoda</taxon>
        <taxon>Crustacea</taxon>
        <taxon>Multicrustacea</taxon>
        <taxon>Hexanauplia</taxon>
        <taxon>Copepoda</taxon>
        <taxon>Siphonostomatoida</taxon>
        <taxon>Caligidae</taxon>
        <taxon>Lepeophtheirus</taxon>
    </lineage>
</organism>
<proteinExistence type="predicted"/>
<dbReference type="Proteomes" id="UP000675881">
    <property type="component" value="Chromosome 1"/>
</dbReference>
<dbReference type="EMBL" id="HG994580">
    <property type="protein sequence ID" value="CAF2774772.1"/>
    <property type="molecule type" value="Genomic_DNA"/>
</dbReference>
<gene>
    <name evidence="2" type="ORF">LSAA_1178</name>
</gene>
<feature type="coiled-coil region" evidence="1">
    <location>
        <begin position="138"/>
        <end position="165"/>
    </location>
</feature>
<evidence type="ECO:0000256" key="1">
    <source>
        <dbReference type="SAM" id="Coils"/>
    </source>
</evidence>
<protein>
    <submittedName>
        <fullName evidence="2">(salmon louse) hypothetical protein</fullName>
    </submittedName>
</protein>